<accession>A0AAD0AJE4</accession>
<dbReference type="PROSITE" id="PS51257">
    <property type="entry name" value="PROKAR_LIPOPROTEIN"/>
    <property type="match status" value="1"/>
</dbReference>
<reference evidence="1 2" key="1">
    <citation type="submission" date="2017-11" db="EMBL/GenBank/DDBJ databases">
        <title>Genome sequencing of Fusobacterium periodonticum KCOM 1263.</title>
        <authorList>
            <person name="Kook J.-K."/>
            <person name="Park S.-N."/>
            <person name="Lim Y.K."/>
        </authorList>
    </citation>
    <scope>NUCLEOTIDE SEQUENCE [LARGE SCALE GENOMIC DNA]</scope>
    <source>
        <strain evidence="1 2">KCOM 1263</strain>
    </source>
</reference>
<dbReference type="EMBL" id="CP024700">
    <property type="protein sequence ID" value="ATV60435.1"/>
    <property type="molecule type" value="Genomic_DNA"/>
</dbReference>
<proteinExistence type="predicted"/>
<evidence type="ECO:0000313" key="1">
    <source>
        <dbReference type="EMBL" id="ATV60435.1"/>
    </source>
</evidence>
<sequence length="165" mass="19095">MMLKKGIVLIMLGLIFSSCDLIYYGKIAVYENKYRSELERSAREGMKKDGPGAINNEKYTEGVKEAIQDVMKRPVNKRVEFEGITFIIPENTRINPKHRNIVDEKTGYGIAILFYNDNGCTPEVFYTKKIRNDLYIILFYNYRDKNLNTIGQKIIKANGFTKTCK</sequence>
<protein>
    <recommendedName>
        <fullName evidence="3">Lipoprotein</fullName>
    </recommendedName>
</protein>
<keyword evidence="2" id="KW-1185">Reference proteome</keyword>
<evidence type="ECO:0000313" key="2">
    <source>
        <dbReference type="Proteomes" id="UP000228552"/>
    </source>
</evidence>
<gene>
    <name evidence="1" type="ORF">CTM74_00120</name>
</gene>
<name>A0AAD0AJE4_9FUSO</name>
<organism evidence="1 2">
    <name type="scientific">Fusobacterium pseudoperiodonticum</name>
    <dbReference type="NCBI Taxonomy" id="2663009"/>
    <lineage>
        <taxon>Bacteria</taxon>
        <taxon>Fusobacteriati</taxon>
        <taxon>Fusobacteriota</taxon>
        <taxon>Fusobacteriia</taxon>
        <taxon>Fusobacteriales</taxon>
        <taxon>Fusobacteriaceae</taxon>
        <taxon>Fusobacterium</taxon>
    </lineage>
</organism>
<evidence type="ECO:0008006" key="3">
    <source>
        <dbReference type="Google" id="ProtNLM"/>
    </source>
</evidence>
<dbReference type="RefSeq" id="WP_099986250.1">
    <property type="nucleotide sequence ID" value="NZ_CP024700.1"/>
</dbReference>
<dbReference type="Proteomes" id="UP000228552">
    <property type="component" value="Chromosome"/>
</dbReference>
<dbReference type="AlphaFoldDB" id="A0AAD0AJE4"/>